<reference evidence="1 2" key="1">
    <citation type="submission" date="2016-09" db="EMBL/GenBank/DDBJ databases">
        <title>Streptomyces platensis DSM40041, a candidate organism with high potential of specific P450 cytochromes.</title>
        <authorList>
            <person name="Grumaz C."/>
            <person name="Vainshtein Y."/>
            <person name="Kirstahler P."/>
            <person name="Sohn K."/>
        </authorList>
    </citation>
    <scope>NUCLEOTIDE SEQUENCE [LARGE SCALE GENOMIC DNA]</scope>
    <source>
        <strain evidence="1 2">DSM 40041</strain>
    </source>
</reference>
<sequence>MSELFPYLPQRPGCHKRLKAALPLLKRMTRELAMAAAIWHNNLTGAAVTRSLIASELLV</sequence>
<comment type="caution">
    <text evidence="1">The sequence shown here is derived from an EMBL/GenBank/DDBJ whole genome shotgun (WGS) entry which is preliminary data.</text>
</comment>
<dbReference type="EMBL" id="MIGA01000085">
    <property type="protein sequence ID" value="OSY35936.1"/>
    <property type="molecule type" value="Genomic_DNA"/>
</dbReference>
<evidence type="ECO:0000313" key="2">
    <source>
        <dbReference type="Proteomes" id="UP000194225"/>
    </source>
</evidence>
<keyword evidence="2" id="KW-1185">Reference proteome</keyword>
<accession>A0ABX3XMQ8</accession>
<evidence type="ECO:0000313" key="1">
    <source>
        <dbReference type="EMBL" id="OSY35936.1"/>
    </source>
</evidence>
<dbReference type="GeneID" id="90929002"/>
<protein>
    <submittedName>
        <fullName evidence="1">Uncharacterized protein</fullName>
    </submittedName>
</protein>
<name>A0ABX3XMQ8_STRPT</name>
<dbReference type="RefSeq" id="WP_085928413.1">
    <property type="nucleotide sequence ID" value="NZ_BAABSS010000022.1"/>
</dbReference>
<organism evidence="1 2">
    <name type="scientific">Streptomyces platensis</name>
    <dbReference type="NCBI Taxonomy" id="58346"/>
    <lineage>
        <taxon>Bacteria</taxon>
        <taxon>Bacillati</taxon>
        <taxon>Actinomycetota</taxon>
        <taxon>Actinomycetes</taxon>
        <taxon>Kitasatosporales</taxon>
        <taxon>Streptomycetaceae</taxon>
        <taxon>Streptomyces</taxon>
    </lineage>
</organism>
<gene>
    <name evidence="1" type="ORF">BG653_07009</name>
</gene>
<proteinExistence type="predicted"/>
<dbReference type="Proteomes" id="UP000194225">
    <property type="component" value="Unassembled WGS sequence"/>
</dbReference>